<evidence type="ECO:0000313" key="1">
    <source>
        <dbReference type="EMBL" id="GKV48612.1"/>
    </source>
</evidence>
<sequence>MTHILQFHFYYGGQMAIELPILSPKLDGKLMIYYKEVRSQNTGYKSLKCTQHRLALSWDNNTDRATINVK</sequence>
<reference evidence="1 2" key="1">
    <citation type="journal article" date="2021" name="Commun. Biol.">
        <title>The genome of Shorea leprosula (Dipterocarpaceae) highlights the ecological relevance of drought in aseasonal tropical rainforests.</title>
        <authorList>
            <person name="Ng K.K.S."/>
            <person name="Kobayashi M.J."/>
            <person name="Fawcett J.A."/>
            <person name="Hatakeyama M."/>
            <person name="Paape T."/>
            <person name="Ng C.H."/>
            <person name="Ang C.C."/>
            <person name="Tnah L.H."/>
            <person name="Lee C.T."/>
            <person name="Nishiyama T."/>
            <person name="Sese J."/>
            <person name="O'Brien M.J."/>
            <person name="Copetti D."/>
            <person name="Mohd Noor M.I."/>
            <person name="Ong R.C."/>
            <person name="Putra M."/>
            <person name="Sireger I.Z."/>
            <person name="Indrioko S."/>
            <person name="Kosugi Y."/>
            <person name="Izuno A."/>
            <person name="Isagi Y."/>
            <person name="Lee S.L."/>
            <person name="Shimizu K.K."/>
        </authorList>
    </citation>
    <scope>NUCLEOTIDE SEQUENCE [LARGE SCALE GENOMIC DNA]</scope>
    <source>
        <strain evidence="1">214</strain>
    </source>
</reference>
<comment type="caution">
    <text evidence="1">The sequence shown here is derived from an EMBL/GenBank/DDBJ whole genome shotgun (WGS) entry which is preliminary data.</text>
</comment>
<dbReference type="AlphaFoldDB" id="A0AAV5MJH6"/>
<accession>A0AAV5MJH6</accession>
<gene>
    <name evidence="1" type="ORF">SLEP1_g55409</name>
</gene>
<dbReference type="EMBL" id="BPVZ01000263">
    <property type="protein sequence ID" value="GKV48612.1"/>
    <property type="molecule type" value="Genomic_DNA"/>
</dbReference>
<organism evidence="1 2">
    <name type="scientific">Rubroshorea leprosula</name>
    <dbReference type="NCBI Taxonomy" id="152421"/>
    <lineage>
        <taxon>Eukaryota</taxon>
        <taxon>Viridiplantae</taxon>
        <taxon>Streptophyta</taxon>
        <taxon>Embryophyta</taxon>
        <taxon>Tracheophyta</taxon>
        <taxon>Spermatophyta</taxon>
        <taxon>Magnoliopsida</taxon>
        <taxon>eudicotyledons</taxon>
        <taxon>Gunneridae</taxon>
        <taxon>Pentapetalae</taxon>
        <taxon>rosids</taxon>
        <taxon>malvids</taxon>
        <taxon>Malvales</taxon>
        <taxon>Dipterocarpaceae</taxon>
        <taxon>Rubroshorea</taxon>
    </lineage>
</organism>
<name>A0AAV5MJH6_9ROSI</name>
<keyword evidence="2" id="KW-1185">Reference proteome</keyword>
<protein>
    <submittedName>
        <fullName evidence="1">Uncharacterized protein</fullName>
    </submittedName>
</protein>
<evidence type="ECO:0000313" key="2">
    <source>
        <dbReference type="Proteomes" id="UP001054252"/>
    </source>
</evidence>
<dbReference type="Proteomes" id="UP001054252">
    <property type="component" value="Unassembled WGS sequence"/>
</dbReference>
<proteinExistence type="predicted"/>